<accession>F4QQC4</accession>
<proteinExistence type="predicted"/>
<name>F4QQC4_9CAUL</name>
<feature type="compositionally biased region" description="Pro residues" evidence="1">
    <location>
        <begin position="150"/>
        <end position="164"/>
    </location>
</feature>
<feature type="region of interest" description="Disordered" evidence="1">
    <location>
        <begin position="143"/>
        <end position="176"/>
    </location>
</feature>
<organism evidence="2 3">
    <name type="scientific">Asticcacaulis biprosthecium C19</name>
    <dbReference type="NCBI Taxonomy" id="715226"/>
    <lineage>
        <taxon>Bacteria</taxon>
        <taxon>Pseudomonadati</taxon>
        <taxon>Pseudomonadota</taxon>
        <taxon>Alphaproteobacteria</taxon>
        <taxon>Caulobacterales</taxon>
        <taxon>Caulobacteraceae</taxon>
        <taxon>Asticcacaulis</taxon>
    </lineage>
</organism>
<dbReference type="RefSeq" id="WP_006274215.1">
    <property type="nucleotide sequence ID" value="NZ_GL883079.1"/>
</dbReference>
<protein>
    <submittedName>
        <fullName evidence="2">Uncharacterized protein</fullName>
    </submittedName>
</protein>
<reference evidence="3" key="1">
    <citation type="submission" date="2011-03" db="EMBL/GenBank/DDBJ databases">
        <title>Draft genome sequence of Brevundimonas diminuta.</title>
        <authorList>
            <person name="Brown P.J.B."/>
            <person name="Buechlein A."/>
            <person name="Hemmerich C."/>
            <person name="Brun Y.V."/>
        </authorList>
    </citation>
    <scope>NUCLEOTIDE SEQUENCE [LARGE SCALE GENOMIC DNA]</scope>
    <source>
        <strain evidence="3">C19</strain>
    </source>
</reference>
<dbReference type="STRING" id="715226.ABI_34320"/>
<keyword evidence="3" id="KW-1185">Reference proteome</keyword>
<evidence type="ECO:0000313" key="3">
    <source>
        <dbReference type="Proteomes" id="UP000006512"/>
    </source>
</evidence>
<dbReference type="EMBL" id="GL883079">
    <property type="protein sequence ID" value="EGF90411.1"/>
    <property type="molecule type" value="Genomic_DNA"/>
</dbReference>
<gene>
    <name evidence="2" type="ORF">ABI_34320</name>
</gene>
<dbReference type="HOGENOM" id="CLU_1522174_0_0_5"/>
<evidence type="ECO:0000313" key="2">
    <source>
        <dbReference type="EMBL" id="EGF90411.1"/>
    </source>
</evidence>
<dbReference type="AlphaFoldDB" id="F4QQC4"/>
<sequence length="176" mass="19089">MSVEQYALLNEERLPKASEVSNRAQELGYDFQITEPVDLCIHKGYLPVKLDGADSGFEAYFVQTSGVEGLPSEASGTWPFAAVTITGGNSLEGMAATIYLRALVDIFGAAYWYPDDGVQQPGKASAYLTDAISSLKVLVERDAARASRRQPPPPNPEPPRPQPPKGGFFSRLIGRK</sequence>
<evidence type="ECO:0000256" key="1">
    <source>
        <dbReference type="SAM" id="MobiDB-lite"/>
    </source>
</evidence>
<dbReference type="Proteomes" id="UP000006512">
    <property type="component" value="Unassembled WGS sequence"/>
</dbReference>
<dbReference type="OrthoDB" id="7994539at2"/>